<keyword evidence="4" id="KW-1003">Cell membrane</keyword>
<feature type="transmembrane region" description="Helical" evidence="10">
    <location>
        <begin position="46"/>
        <end position="68"/>
    </location>
</feature>
<evidence type="ECO:0000256" key="1">
    <source>
        <dbReference type="ARBA" id="ARBA00004651"/>
    </source>
</evidence>
<evidence type="ECO:0000256" key="8">
    <source>
        <dbReference type="ARBA" id="ARBA00023136"/>
    </source>
</evidence>
<dbReference type="CDD" id="cd13133">
    <property type="entry name" value="MATE_like_7"/>
    <property type="match status" value="1"/>
</dbReference>
<keyword evidence="5 10" id="KW-0812">Transmembrane</keyword>
<feature type="transmembrane region" description="Helical" evidence="10">
    <location>
        <begin position="421"/>
        <end position="442"/>
    </location>
</feature>
<dbReference type="Pfam" id="PF01554">
    <property type="entry name" value="MatE"/>
    <property type="match status" value="2"/>
</dbReference>
<evidence type="ECO:0000256" key="5">
    <source>
        <dbReference type="ARBA" id="ARBA00022692"/>
    </source>
</evidence>
<comment type="subcellular location">
    <subcellularLocation>
        <location evidence="1">Cell membrane</location>
        <topology evidence="1">Multi-pass membrane protein</topology>
    </subcellularLocation>
</comment>
<evidence type="ECO:0000256" key="4">
    <source>
        <dbReference type="ARBA" id="ARBA00022475"/>
    </source>
</evidence>
<name>A0A445MZP5_9BACT</name>
<keyword evidence="6 10" id="KW-1133">Transmembrane helix</keyword>
<accession>A0A445MZP5</accession>
<dbReference type="NCBIfam" id="TIGR00797">
    <property type="entry name" value="matE"/>
    <property type="match status" value="1"/>
</dbReference>
<organism evidence="11">
    <name type="scientific">uncultured Desulfobacterium sp</name>
    <dbReference type="NCBI Taxonomy" id="201089"/>
    <lineage>
        <taxon>Bacteria</taxon>
        <taxon>Pseudomonadati</taxon>
        <taxon>Thermodesulfobacteriota</taxon>
        <taxon>Desulfobacteria</taxon>
        <taxon>Desulfobacterales</taxon>
        <taxon>Desulfobacteriaceae</taxon>
        <taxon>Desulfobacterium</taxon>
        <taxon>environmental samples</taxon>
    </lineage>
</organism>
<feature type="transmembrane region" description="Helical" evidence="10">
    <location>
        <begin position="357"/>
        <end position="382"/>
    </location>
</feature>
<dbReference type="PIRSF" id="PIRSF006603">
    <property type="entry name" value="DinF"/>
    <property type="match status" value="1"/>
</dbReference>
<evidence type="ECO:0000256" key="9">
    <source>
        <dbReference type="ARBA" id="ARBA00031636"/>
    </source>
</evidence>
<keyword evidence="8 10" id="KW-0472">Membrane</keyword>
<dbReference type="PANTHER" id="PTHR43298:SF2">
    <property type="entry name" value="FMN_FAD EXPORTER YEEO-RELATED"/>
    <property type="match status" value="1"/>
</dbReference>
<proteinExistence type="predicted"/>
<feature type="transmembrane region" description="Helical" evidence="10">
    <location>
        <begin position="313"/>
        <end position="337"/>
    </location>
</feature>
<dbReference type="InterPro" id="IPR002528">
    <property type="entry name" value="MATE_fam"/>
</dbReference>
<dbReference type="GO" id="GO:0005886">
    <property type="term" value="C:plasma membrane"/>
    <property type="evidence" value="ECO:0007669"/>
    <property type="project" value="UniProtKB-SubCell"/>
</dbReference>
<keyword evidence="3" id="KW-0050">Antiport</keyword>
<dbReference type="InterPro" id="IPR048279">
    <property type="entry name" value="MdtK-like"/>
</dbReference>
<reference evidence="11" key="1">
    <citation type="submission" date="2018-01" db="EMBL/GenBank/DDBJ databases">
        <authorList>
            <person name="Regsiter A."/>
            <person name="William W."/>
        </authorList>
    </citation>
    <scope>NUCLEOTIDE SEQUENCE</scope>
    <source>
        <strain evidence="11">TRIP AH-1</strain>
    </source>
</reference>
<dbReference type="GO" id="GO:0015297">
    <property type="term" value="F:antiporter activity"/>
    <property type="evidence" value="ECO:0007669"/>
    <property type="project" value="UniProtKB-KW"/>
</dbReference>
<evidence type="ECO:0000256" key="3">
    <source>
        <dbReference type="ARBA" id="ARBA00022449"/>
    </source>
</evidence>
<keyword evidence="2" id="KW-0813">Transport</keyword>
<feature type="transmembrane region" description="Helical" evidence="10">
    <location>
        <begin position="394"/>
        <end position="415"/>
    </location>
</feature>
<evidence type="ECO:0000256" key="10">
    <source>
        <dbReference type="SAM" id="Phobius"/>
    </source>
</evidence>
<dbReference type="AlphaFoldDB" id="A0A445MZP5"/>
<dbReference type="GO" id="GO:0006811">
    <property type="term" value="P:monoatomic ion transport"/>
    <property type="evidence" value="ECO:0007669"/>
    <property type="project" value="UniProtKB-KW"/>
</dbReference>
<evidence type="ECO:0000256" key="7">
    <source>
        <dbReference type="ARBA" id="ARBA00023065"/>
    </source>
</evidence>
<feature type="transmembrane region" description="Helical" evidence="10">
    <location>
        <begin position="239"/>
        <end position="265"/>
    </location>
</feature>
<dbReference type="EMBL" id="OJIN01000180">
    <property type="protein sequence ID" value="SPD74946.1"/>
    <property type="molecule type" value="Genomic_DNA"/>
</dbReference>
<dbReference type="InterPro" id="IPR050222">
    <property type="entry name" value="MATE_MdtK"/>
</dbReference>
<feature type="transmembrane region" description="Helical" evidence="10">
    <location>
        <begin position="12"/>
        <end position="34"/>
    </location>
</feature>
<keyword evidence="7" id="KW-0406">Ion transport</keyword>
<feature type="transmembrane region" description="Helical" evidence="10">
    <location>
        <begin position="131"/>
        <end position="152"/>
    </location>
</feature>
<sequence>MLERWSRPNGYRHVMAISLPLVASMGSVTLMQFTDRIFLANYSVDAISAALPAGVASFTFISFFMGVANYTNSFVAQYTGARAFGRVGAVLWQGIYFSIFAAILLASLVFISEGLFDMIGHSPHIRSLEVTYFNILTLGAGFVVLNATLACFYTGRGLTRTMMFVHMAGASVNIPLDYCMIYGIGPFPGMGIAGAAIATVASSAVITVILCLLIFSTTNRAQFGTWDKRYFEKALFRRLMRFGLPSGVQFFIEIFGFTFFIQMLGRLGDLELATSNIVLSIEMLSFLPMVGFHIGTTTLVGQAIGRGRPEDGVYSTTSALHITLVYMMLIAAVFVLFPKPLLLLFRAANYTHEQFAGIMDLGVILLRFVAVFCFFDSMNLIFSGAIKGAGDTRFIMWTIALLSFGVMIVPVYIAIELLHAGIYTAWTIVTLYVCSLGFAFMLRYRKGKWKKMRLIEAGSSLPD</sequence>
<dbReference type="PANTHER" id="PTHR43298">
    <property type="entry name" value="MULTIDRUG RESISTANCE PROTEIN NORM-RELATED"/>
    <property type="match status" value="1"/>
</dbReference>
<feature type="transmembrane region" description="Helical" evidence="10">
    <location>
        <begin position="277"/>
        <end position="301"/>
    </location>
</feature>
<evidence type="ECO:0000256" key="6">
    <source>
        <dbReference type="ARBA" id="ARBA00022989"/>
    </source>
</evidence>
<feature type="transmembrane region" description="Helical" evidence="10">
    <location>
        <begin position="164"/>
        <end position="184"/>
    </location>
</feature>
<feature type="transmembrane region" description="Helical" evidence="10">
    <location>
        <begin position="89"/>
        <end position="111"/>
    </location>
</feature>
<protein>
    <recommendedName>
        <fullName evidence="9">Multidrug-efflux transporter</fullName>
    </recommendedName>
</protein>
<evidence type="ECO:0000256" key="2">
    <source>
        <dbReference type="ARBA" id="ARBA00022448"/>
    </source>
</evidence>
<feature type="transmembrane region" description="Helical" evidence="10">
    <location>
        <begin position="190"/>
        <end position="218"/>
    </location>
</feature>
<evidence type="ECO:0000313" key="11">
    <source>
        <dbReference type="EMBL" id="SPD74946.1"/>
    </source>
</evidence>
<gene>
    <name evidence="11" type="ORF">PITCH_A390043</name>
</gene>
<dbReference type="GO" id="GO:0042910">
    <property type="term" value="F:xenobiotic transmembrane transporter activity"/>
    <property type="evidence" value="ECO:0007669"/>
    <property type="project" value="InterPro"/>
</dbReference>